<dbReference type="Pfam" id="PF13196">
    <property type="entry name" value="DUF4012"/>
    <property type="match status" value="1"/>
</dbReference>
<name>A0A444QGF2_9MICO</name>
<keyword evidence="2" id="KW-0472">Membrane</keyword>
<proteinExistence type="predicted"/>
<comment type="caution">
    <text evidence="3">The sequence shown here is derived from an EMBL/GenBank/DDBJ whole genome shotgun (WGS) entry which is preliminary data.</text>
</comment>
<dbReference type="InterPro" id="IPR025101">
    <property type="entry name" value="DUF4012"/>
</dbReference>
<dbReference type="AlphaFoldDB" id="A0A444QGF2"/>
<dbReference type="RefSeq" id="WP_128497890.1">
    <property type="nucleotide sequence ID" value="NZ_RZNC01000001.1"/>
</dbReference>
<feature type="transmembrane region" description="Helical" evidence="2">
    <location>
        <begin position="66"/>
        <end position="87"/>
    </location>
</feature>
<protein>
    <submittedName>
        <fullName evidence="3">DUF4012 domain-containing protein</fullName>
    </submittedName>
</protein>
<gene>
    <name evidence="3" type="ORF">ELQ92_05345</name>
</gene>
<evidence type="ECO:0000256" key="2">
    <source>
        <dbReference type="SAM" id="Phobius"/>
    </source>
</evidence>
<dbReference type="OrthoDB" id="3203519at2"/>
<keyword evidence="4" id="KW-1185">Reference proteome</keyword>
<evidence type="ECO:0000313" key="3">
    <source>
        <dbReference type="EMBL" id="RWZ68625.1"/>
    </source>
</evidence>
<evidence type="ECO:0000313" key="4">
    <source>
        <dbReference type="Proteomes" id="UP000288603"/>
    </source>
</evidence>
<dbReference type="Proteomes" id="UP000288603">
    <property type="component" value="Unassembled WGS sequence"/>
</dbReference>
<evidence type="ECO:0000256" key="1">
    <source>
        <dbReference type="SAM" id="MobiDB-lite"/>
    </source>
</evidence>
<organism evidence="3 4">
    <name type="scientific">Labedella populi</name>
    <dbReference type="NCBI Taxonomy" id="2498850"/>
    <lineage>
        <taxon>Bacteria</taxon>
        <taxon>Bacillati</taxon>
        <taxon>Actinomycetota</taxon>
        <taxon>Actinomycetes</taxon>
        <taxon>Micrococcales</taxon>
        <taxon>Microbacteriaceae</taxon>
        <taxon>Labedella</taxon>
    </lineage>
</organism>
<feature type="compositionally biased region" description="Basic and acidic residues" evidence="1">
    <location>
        <begin position="1"/>
        <end position="28"/>
    </location>
</feature>
<keyword evidence="2" id="KW-0812">Transmembrane</keyword>
<reference evidence="3 4" key="1">
    <citation type="submission" date="2018-12" db="EMBL/GenBank/DDBJ databases">
        <authorList>
            <person name="Li F."/>
        </authorList>
    </citation>
    <scope>NUCLEOTIDE SEQUENCE [LARGE SCALE GENOMIC DNA]</scope>
    <source>
        <strain evidence="3 4">8H24J-4-2</strain>
    </source>
</reference>
<accession>A0A444QGF2</accession>
<sequence length="646" mass="68769">MTNDTPKHDDDSVDRFLTDFEAAGERPSRGRRSSTGSEHRTGSGRRRSGGGRGTRLSRRARRRRRIIGWTITGVVVVLVAAVAWVGIRALLAKNELEAAVPLATRITDSIGDGDTTAARQTSRELVSHTMTAASLTSDPIWRAFEILPWIGDDLRAVRNVAGSVDGLARDAVTPVLDLTETFGLDQFRPVDGRLDVQPLLDAQPTVARAAAATTAARDRVEAIDTSDTIGPVSDAVDRLSGLVETAYAATDAADRAVRLLPLVLGSDGPRDYLLLFQNSAEPRSGGGITSAMALVHTEDGAISLTQQASASDFPKRDEPIIELPAETENLYGDITGRFVQNTTITPQFPLSAQMAQAWWQDAFGTTVDGVIALDPTTLSYLLRATGPLTLATGDELTADNAVKLLLQDVYERYTEPTVQDAFFASTAAEVFSAISSGDVDPVAFIGALTQASEERRVLVWSSDPAEQSILEGTTLTGDLTQNGGHDRYGVYVNDATGAKMGAYLDYDLGTGDATCRNDGRPFHDVEVTVTSTAPADAATSLPPYVTGNGQFGVTPGNTRIIVAFYGTAGSQFVGIQRDGAAAESRPAEDSGRPVVLTTVELAPGESTTLHVRFLGPEDSTTRSVTEMTPGVHTIETKSLRIGCEFP</sequence>
<dbReference type="EMBL" id="RZNC01000001">
    <property type="protein sequence ID" value="RWZ68625.1"/>
    <property type="molecule type" value="Genomic_DNA"/>
</dbReference>
<keyword evidence="2" id="KW-1133">Transmembrane helix</keyword>
<feature type="region of interest" description="Disordered" evidence="1">
    <location>
        <begin position="1"/>
        <end position="59"/>
    </location>
</feature>
<feature type="compositionally biased region" description="Basic residues" evidence="1">
    <location>
        <begin position="42"/>
        <end position="59"/>
    </location>
</feature>